<dbReference type="Pfam" id="PF07676">
    <property type="entry name" value="PD40"/>
    <property type="match status" value="2"/>
</dbReference>
<dbReference type="InterPro" id="IPR011042">
    <property type="entry name" value="6-blade_b-propeller_TolB-like"/>
</dbReference>
<evidence type="ECO:0000256" key="1">
    <source>
        <dbReference type="ARBA" id="ARBA00022801"/>
    </source>
</evidence>
<dbReference type="AlphaFoldDB" id="A0A848LL36"/>
<protein>
    <submittedName>
        <fullName evidence="5">S9 family peptidase</fullName>
    </submittedName>
</protein>
<reference evidence="5 6" key="1">
    <citation type="submission" date="2020-04" db="EMBL/GenBank/DDBJ databases">
        <title>Draft genome of Pyxidicoccus fallax type strain.</title>
        <authorList>
            <person name="Whitworth D.E."/>
        </authorList>
    </citation>
    <scope>NUCLEOTIDE SEQUENCE [LARGE SCALE GENOMIC DNA]</scope>
    <source>
        <strain evidence="5 6">DSM 14698</strain>
    </source>
</reference>
<name>A0A848LL36_9BACT</name>
<feature type="domain" description="Peptidase S9 prolyl oligopeptidase catalytic" evidence="4">
    <location>
        <begin position="479"/>
        <end position="682"/>
    </location>
</feature>
<organism evidence="5 6">
    <name type="scientific">Pyxidicoccus fallax</name>
    <dbReference type="NCBI Taxonomy" id="394095"/>
    <lineage>
        <taxon>Bacteria</taxon>
        <taxon>Pseudomonadati</taxon>
        <taxon>Myxococcota</taxon>
        <taxon>Myxococcia</taxon>
        <taxon>Myxococcales</taxon>
        <taxon>Cystobacterineae</taxon>
        <taxon>Myxococcaceae</taxon>
        <taxon>Pyxidicoccus</taxon>
    </lineage>
</organism>
<dbReference type="Pfam" id="PF00326">
    <property type="entry name" value="Peptidase_S9"/>
    <property type="match status" value="1"/>
</dbReference>
<keyword evidence="6" id="KW-1185">Reference proteome</keyword>
<proteinExistence type="predicted"/>
<keyword evidence="2" id="KW-0720">Serine protease</keyword>
<dbReference type="SUPFAM" id="SSF82171">
    <property type="entry name" value="DPP6 N-terminal domain-like"/>
    <property type="match status" value="1"/>
</dbReference>
<evidence type="ECO:0000313" key="6">
    <source>
        <dbReference type="Proteomes" id="UP000518300"/>
    </source>
</evidence>
<keyword evidence="1" id="KW-0378">Hydrolase</keyword>
<dbReference type="GO" id="GO:0004252">
    <property type="term" value="F:serine-type endopeptidase activity"/>
    <property type="evidence" value="ECO:0007669"/>
    <property type="project" value="TreeGrafter"/>
</dbReference>
<dbReference type="EMBL" id="JABBJJ010000136">
    <property type="protein sequence ID" value="NMO18419.1"/>
    <property type="molecule type" value="Genomic_DNA"/>
</dbReference>
<dbReference type="Proteomes" id="UP000518300">
    <property type="component" value="Unassembled WGS sequence"/>
</dbReference>
<gene>
    <name evidence="5" type="ORF">HG543_26675</name>
</gene>
<dbReference type="Gene3D" id="3.40.50.1820">
    <property type="entry name" value="alpha/beta hydrolase"/>
    <property type="match status" value="1"/>
</dbReference>
<dbReference type="Gene3D" id="2.120.10.30">
    <property type="entry name" value="TolB, C-terminal domain"/>
    <property type="match status" value="2"/>
</dbReference>
<dbReference type="InterPro" id="IPR011659">
    <property type="entry name" value="WD40"/>
</dbReference>
<evidence type="ECO:0000256" key="3">
    <source>
        <dbReference type="SAM" id="SignalP"/>
    </source>
</evidence>
<evidence type="ECO:0000313" key="5">
    <source>
        <dbReference type="EMBL" id="NMO18419.1"/>
    </source>
</evidence>
<evidence type="ECO:0000256" key="2">
    <source>
        <dbReference type="ARBA" id="ARBA00022825"/>
    </source>
</evidence>
<dbReference type="PANTHER" id="PTHR42776:SF27">
    <property type="entry name" value="DIPEPTIDYL PEPTIDASE FAMILY MEMBER 6"/>
    <property type="match status" value="1"/>
</dbReference>
<feature type="chain" id="PRO_5032897851" evidence="3">
    <location>
        <begin position="23"/>
        <end position="697"/>
    </location>
</feature>
<feature type="signal peptide" evidence="3">
    <location>
        <begin position="1"/>
        <end position="22"/>
    </location>
</feature>
<dbReference type="InterPro" id="IPR029058">
    <property type="entry name" value="AB_hydrolase_fold"/>
</dbReference>
<evidence type="ECO:0000259" key="4">
    <source>
        <dbReference type="Pfam" id="PF00326"/>
    </source>
</evidence>
<dbReference type="InterPro" id="IPR001375">
    <property type="entry name" value="Peptidase_S9_cat"/>
</dbReference>
<dbReference type="PANTHER" id="PTHR42776">
    <property type="entry name" value="SERINE PEPTIDASE S9 FAMILY MEMBER"/>
    <property type="match status" value="1"/>
</dbReference>
<comment type="caution">
    <text evidence="5">The sequence shown here is derived from an EMBL/GenBank/DDBJ whole genome shotgun (WGS) entry which is preliminary data.</text>
</comment>
<sequence>MSRVARIFGLGAVLLGAPAVLAQQDTQSAELQRADVALRGAVAKAVRPPLGDVYESLSRTVRFRQVALAPGGQRVAWVETGTENGARNGGSAIQVLDLGEPGAKPFRVTVCLGSTACNESSLTWSPDGTRLAFLSDAGLGGPQQLYVAEVSDGPARKLTAFPTGATSPEWAPDGDSVAVLVMQGAGAEHAKGPTGPASRETGVVQEAYPVRRAAVVSVKDGAHRFVTPEHLYVFEYAWSPDSDTLAITASLPPGDANWWVAKLHAVDVASGRARVLHSPKWAMAEPTWSPDGKHVAFIEGLMSDQGSNGGDVYVVPAAGGKARNVTPGMKATATSLSWVAPGRLVFGAQARGESALAAVDPVKGGVSILWQGPERISAGGAVGASLSKDGALSAAVRESFTRAPDVWVGPVGDWKAITRHNADVKLPVGAVRSVTWKSDGLDVQGWLMAPPTVPVGSARAPMVTSIHGGPAAAILPGFHPQALLLTSQGYYVFFPNARGSFGQGAEFAQANRRDFGYGDLRDVMAGVDAVLASEPVDPTRLGVTGWSYGGYMTMWTVTQTQRFRAAVAGAGISNWQSYYGTNRIDTWMLPYFGASVYDDPDVYTRSSPINFVKLVRTPTLLLHGERDVEVPASQSYEFFKALKALGQKTQLVVYEDEGHHIRKLDHQWDRTRRMVEWFDTHLPPPNLPGTKVAAPLR</sequence>
<dbReference type="SUPFAM" id="SSF53474">
    <property type="entry name" value="alpha/beta-Hydrolases"/>
    <property type="match status" value="1"/>
</dbReference>
<dbReference type="GO" id="GO:0006508">
    <property type="term" value="P:proteolysis"/>
    <property type="evidence" value="ECO:0007669"/>
    <property type="project" value="InterPro"/>
</dbReference>
<keyword evidence="3" id="KW-0732">Signal</keyword>
<accession>A0A848LL36</accession>
<keyword evidence="2" id="KW-0645">Protease</keyword>